<dbReference type="SUPFAM" id="SSF53597">
    <property type="entry name" value="Dihydrofolate reductase-like"/>
    <property type="match status" value="1"/>
</dbReference>
<name>A0A7D4DVN3_9BURK</name>
<dbReference type="KEGG" id="apes:FOC84_05995"/>
<accession>A0A7D4DVN3</accession>
<dbReference type="InterPro" id="IPR050765">
    <property type="entry name" value="Riboflavin_Biosynth_HTPR"/>
</dbReference>
<evidence type="ECO:0000313" key="3">
    <source>
        <dbReference type="Proteomes" id="UP000500970"/>
    </source>
</evidence>
<dbReference type="GO" id="GO:0009231">
    <property type="term" value="P:riboflavin biosynthetic process"/>
    <property type="evidence" value="ECO:0007669"/>
    <property type="project" value="InterPro"/>
</dbReference>
<dbReference type="Gene3D" id="3.40.430.10">
    <property type="entry name" value="Dihydrofolate Reductase, subunit A"/>
    <property type="match status" value="1"/>
</dbReference>
<dbReference type="InterPro" id="IPR024072">
    <property type="entry name" value="DHFR-like_dom_sf"/>
</dbReference>
<dbReference type="PANTHER" id="PTHR38011">
    <property type="entry name" value="DIHYDROFOLATE REDUCTASE FAMILY PROTEIN (AFU_ORTHOLOGUE AFUA_8G06820)"/>
    <property type="match status" value="1"/>
</dbReference>
<sequence>MALHCSSFIATSLDGYISREDGSLDWLDSANQTVPAGEDCGYGAYMKTVDALVMGRATFEKVASFPEWPYGSMPVYVLSRSMASLPASAPASVRLHGGSLGELLERAGADGCKSLYIDGGKTVQSFIQAGLLSDITITVIPALIGGGRRLFGELAADVALRHAATVAYPFGFVQSRYALVYGA</sequence>
<evidence type="ECO:0000259" key="1">
    <source>
        <dbReference type="Pfam" id="PF01872"/>
    </source>
</evidence>
<dbReference type="InterPro" id="IPR002734">
    <property type="entry name" value="RibDG_C"/>
</dbReference>
<evidence type="ECO:0000313" key="2">
    <source>
        <dbReference type="EMBL" id="QKH34528.1"/>
    </source>
</evidence>
<proteinExistence type="predicted"/>
<protein>
    <submittedName>
        <fullName evidence="2">Dihydrofolate reductase</fullName>
    </submittedName>
</protein>
<dbReference type="AlphaFoldDB" id="A0A7D4DVN3"/>
<reference evidence="2 3" key="1">
    <citation type="submission" date="2020-05" db="EMBL/GenBank/DDBJ databases">
        <title>FDA dAtabase for Regulatory Grade micrObial Sequences (FDA-ARGOS): Supporting development and validation of Infectious Disease Dx tests.</title>
        <authorList>
            <person name="Sproer C."/>
            <person name="Gronow S."/>
            <person name="Severitt S."/>
            <person name="Schroder I."/>
            <person name="Tallon L."/>
            <person name="Sadzewicz L."/>
            <person name="Zhao X."/>
            <person name="Vavikolanu K."/>
            <person name="Mehta A."/>
            <person name="Aluvathingal J."/>
            <person name="Nadendla S."/>
            <person name="Myers T."/>
            <person name="Yan Y."/>
            <person name="Sichtig H."/>
        </authorList>
    </citation>
    <scope>NUCLEOTIDE SEQUENCE [LARGE SCALE GENOMIC DNA]</scope>
    <source>
        <strain evidence="2 3">FDAARGOS_790</strain>
    </source>
</reference>
<dbReference type="Pfam" id="PF01872">
    <property type="entry name" value="RibD_C"/>
    <property type="match status" value="1"/>
</dbReference>
<dbReference type="PANTHER" id="PTHR38011:SF11">
    <property type="entry name" value="2,5-DIAMINO-6-RIBOSYLAMINO-4(3H)-PYRIMIDINONE 5'-PHOSPHATE REDUCTASE"/>
    <property type="match status" value="1"/>
</dbReference>
<organism evidence="2 3">
    <name type="scientific">Achromobacter pestifer</name>
    <dbReference type="NCBI Taxonomy" id="1353889"/>
    <lineage>
        <taxon>Bacteria</taxon>
        <taxon>Pseudomonadati</taxon>
        <taxon>Pseudomonadota</taxon>
        <taxon>Betaproteobacteria</taxon>
        <taxon>Burkholderiales</taxon>
        <taxon>Alcaligenaceae</taxon>
        <taxon>Achromobacter</taxon>
    </lineage>
</organism>
<dbReference type="RefSeq" id="WP_173143620.1">
    <property type="nucleotide sequence ID" value="NZ_CP053985.1"/>
</dbReference>
<gene>
    <name evidence="2" type="ORF">FOC84_05995</name>
</gene>
<dbReference type="GO" id="GO:0008703">
    <property type="term" value="F:5-amino-6-(5-phosphoribosylamino)uracil reductase activity"/>
    <property type="evidence" value="ECO:0007669"/>
    <property type="project" value="InterPro"/>
</dbReference>
<dbReference type="Proteomes" id="UP000500970">
    <property type="component" value="Chromosome"/>
</dbReference>
<dbReference type="EMBL" id="CP053985">
    <property type="protein sequence ID" value="QKH34528.1"/>
    <property type="molecule type" value="Genomic_DNA"/>
</dbReference>
<feature type="domain" description="Bacterial bifunctional deaminase-reductase C-terminal" evidence="1">
    <location>
        <begin position="8"/>
        <end position="167"/>
    </location>
</feature>
<keyword evidence="3" id="KW-1185">Reference proteome</keyword>